<evidence type="ECO:0000256" key="6">
    <source>
        <dbReference type="ARBA" id="ARBA00023002"/>
    </source>
</evidence>
<dbReference type="SUPFAM" id="SSF52343">
    <property type="entry name" value="Ferredoxin reductase-like, C-terminal NADP-linked domain"/>
    <property type="match status" value="1"/>
</dbReference>
<dbReference type="CDD" id="cd00322">
    <property type="entry name" value="FNR_like"/>
    <property type="match status" value="1"/>
</dbReference>
<comment type="caution">
    <text evidence="11">The sequence shown here is derived from an EMBL/GenBank/DDBJ whole genome shotgun (WGS) entry which is preliminary data.</text>
</comment>
<evidence type="ECO:0000256" key="3">
    <source>
        <dbReference type="ARBA" id="ARBA00022714"/>
    </source>
</evidence>
<dbReference type="PRINTS" id="PR00410">
    <property type="entry name" value="PHEHYDRXLASE"/>
</dbReference>
<keyword evidence="5" id="KW-0274">FAD</keyword>
<dbReference type="RefSeq" id="WP_345375770.1">
    <property type="nucleotide sequence ID" value="NZ_BAABLM010000003.1"/>
</dbReference>
<keyword evidence="3" id="KW-0001">2Fe-2S</keyword>
<feature type="transmembrane region" description="Helical" evidence="9">
    <location>
        <begin position="91"/>
        <end position="120"/>
    </location>
</feature>
<accession>A0ABP8W1E7</accession>
<dbReference type="PROSITE" id="PS51384">
    <property type="entry name" value="FAD_FR"/>
    <property type="match status" value="1"/>
</dbReference>
<dbReference type="Proteomes" id="UP001501295">
    <property type="component" value="Unassembled WGS sequence"/>
</dbReference>
<evidence type="ECO:0000313" key="11">
    <source>
        <dbReference type="EMBL" id="GAA4675934.1"/>
    </source>
</evidence>
<name>A0ABP8W1E7_9MICO</name>
<feature type="transmembrane region" description="Helical" evidence="9">
    <location>
        <begin position="180"/>
        <end position="200"/>
    </location>
</feature>
<dbReference type="InterPro" id="IPR050415">
    <property type="entry name" value="MRET"/>
</dbReference>
<evidence type="ECO:0000259" key="10">
    <source>
        <dbReference type="PROSITE" id="PS51384"/>
    </source>
</evidence>
<evidence type="ECO:0000256" key="2">
    <source>
        <dbReference type="ARBA" id="ARBA00022630"/>
    </source>
</evidence>
<dbReference type="SUPFAM" id="SSF63380">
    <property type="entry name" value="Riboflavin synthase domain-like"/>
    <property type="match status" value="1"/>
</dbReference>
<evidence type="ECO:0000256" key="1">
    <source>
        <dbReference type="ARBA" id="ARBA00001974"/>
    </source>
</evidence>
<keyword evidence="9" id="KW-0812">Transmembrane</keyword>
<dbReference type="EMBL" id="BAABLM010000003">
    <property type="protein sequence ID" value="GAA4675934.1"/>
    <property type="molecule type" value="Genomic_DNA"/>
</dbReference>
<keyword evidence="8" id="KW-0411">Iron-sulfur</keyword>
<keyword evidence="7" id="KW-0408">Iron</keyword>
<feature type="transmembrane region" description="Helical" evidence="9">
    <location>
        <begin position="206"/>
        <end position="226"/>
    </location>
</feature>
<feature type="transmembrane region" description="Helical" evidence="9">
    <location>
        <begin position="29"/>
        <end position="50"/>
    </location>
</feature>
<keyword evidence="2" id="KW-0285">Flavoprotein</keyword>
<dbReference type="PANTHER" id="PTHR47354">
    <property type="entry name" value="NADH OXIDOREDUCTASE HCR"/>
    <property type="match status" value="1"/>
</dbReference>
<keyword evidence="6" id="KW-0560">Oxidoreductase</keyword>
<sequence length="523" mass="54695">MTTAALPALPSRASSWFDAFTGKVTMYRVVLVSLVALVIVAVVAAGLGAIAYDPLAIVVDGAAVVVATVVGNRLIALAFRVTPHSESAVVTALILLFLFQPSLTASGVGAVALAGVIASASKYLLAIRGRHVANPAAIAVVVMSIAVPSAFPGWWIGAPVLLPFVLVASFVILRRTRKLLMGTLFAVVATVGVTLAGLSFGSTLPVALSAAVLSSPVVFFAGFMLSEPLTLPPRRWQQLVLAVVVGVLFAVPFHVGPVFGTYELALVIGNVLAFAVGQRRGVRLDFVGRRQLDRTSWELLFRPRRRVRFRAGQYLELGLPHAHADLRGQRRVFSIVSAPSDETLRIGVKVAEPSSSFKTRLLELTPGEVVTGTAIGGDFVLPRDAGQPLLLVAGGIGITPFVSQVRALAGAGASPDFVLVHAVSSLDELSYLPELALGAAGADSARGSRRGLLVAPSRPDLLPLGWEYLGSGPLTAAMLGEAVPDAARRRGFVAGSPGFVAGVRRAMRSAGLRRVTTDAFNGY</sequence>
<reference evidence="12" key="1">
    <citation type="journal article" date="2019" name="Int. J. Syst. Evol. Microbiol.">
        <title>The Global Catalogue of Microorganisms (GCM) 10K type strain sequencing project: providing services to taxonomists for standard genome sequencing and annotation.</title>
        <authorList>
            <consortium name="The Broad Institute Genomics Platform"/>
            <consortium name="The Broad Institute Genome Sequencing Center for Infectious Disease"/>
            <person name="Wu L."/>
            <person name="Ma J."/>
        </authorList>
    </citation>
    <scope>NUCLEOTIDE SEQUENCE [LARGE SCALE GENOMIC DNA]</scope>
    <source>
        <strain evidence="12">JCM 18956</strain>
    </source>
</reference>
<protein>
    <recommendedName>
        <fullName evidence="10">FAD-binding FR-type domain-containing protein</fullName>
    </recommendedName>
</protein>
<feature type="transmembrane region" description="Helical" evidence="9">
    <location>
        <begin position="154"/>
        <end position="173"/>
    </location>
</feature>
<dbReference type="Gene3D" id="3.40.50.80">
    <property type="entry name" value="Nucleotide-binding domain of ferredoxin-NADP reductase (FNR) module"/>
    <property type="match status" value="1"/>
</dbReference>
<feature type="transmembrane region" description="Helical" evidence="9">
    <location>
        <begin position="57"/>
        <end position="79"/>
    </location>
</feature>
<feature type="domain" description="FAD-binding FR-type" evidence="10">
    <location>
        <begin position="279"/>
        <end position="382"/>
    </location>
</feature>
<dbReference type="PANTHER" id="PTHR47354:SF6">
    <property type="entry name" value="NADH OXIDOREDUCTASE HCR"/>
    <property type="match status" value="1"/>
</dbReference>
<evidence type="ECO:0000256" key="5">
    <source>
        <dbReference type="ARBA" id="ARBA00022827"/>
    </source>
</evidence>
<dbReference type="InterPro" id="IPR017938">
    <property type="entry name" value="Riboflavin_synthase-like_b-brl"/>
</dbReference>
<evidence type="ECO:0000256" key="9">
    <source>
        <dbReference type="SAM" id="Phobius"/>
    </source>
</evidence>
<evidence type="ECO:0000256" key="8">
    <source>
        <dbReference type="ARBA" id="ARBA00023014"/>
    </source>
</evidence>
<keyword evidence="9" id="KW-0472">Membrane</keyword>
<dbReference type="InterPro" id="IPR039261">
    <property type="entry name" value="FNR_nucleotide-bd"/>
</dbReference>
<keyword evidence="9" id="KW-1133">Transmembrane helix</keyword>
<feature type="transmembrane region" description="Helical" evidence="9">
    <location>
        <begin position="238"/>
        <end position="255"/>
    </location>
</feature>
<evidence type="ECO:0000256" key="7">
    <source>
        <dbReference type="ARBA" id="ARBA00023004"/>
    </source>
</evidence>
<gene>
    <name evidence="11" type="ORF">GCM10025780_20640</name>
</gene>
<proteinExistence type="predicted"/>
<dbReference type="InterPro" id="IPR017927">
    <property type="entry name" value="FAD-bd_FR_type"/>
</dbReference>
<keyword evidence="4" id="KW-0479">Metal-binding</keyword>
<evidence type="ECO:0000313" key="12">
    <source>
        <dbReference type="Proteomes" id="UP001501295"/>
    </source>
</evidence>
<organism evidence="11 12">
    <name type="scientific">Frondihabitans cladoniiphilus</name>
    <dbReference type="NCBI Taxonomy" id="715785"/>
    <lineage>
        <taxon>Bacteria</taxon>
        <taxon>Bacillati</taxon>
        <taxon>Actinomycetota</taxon>
        <taxon>Actinomycetes</taxon>
        <taxon>Micrococcales</taxon>
        <taxon>Microbacteriaceae</taxon>
        <taxon>Frondihabitans</taxon>
    </lineage>
</organism>
<dbReference type="Gene3D" id="2.40.30.10">
    <property type="entry name" value="Translation factors"/>
    <property type="match status" value="1"/>
</dbReference>
<keyword evidence="12" id="KW-1185">Reference proteome</keyword>
<comment type="cofactor">
    <cofactor evidence="1">
        <name>FAD</name>
        <dbReference type="ChEBI" id="CHEBI:57692"/>
    </cofactor>
</comment>
<evidence type="ECO:0000256" key="4">
    <source>
        <dbReference type="ARBA" id="ARBA00022723"/>
    </source>
</evidence>